<dbReference type="Proteomes" id="UP000739284">
    <property type="component" value="Unassembled WGS sequence"/>
</dbReference>
<feature type="non-terminal residue" evidence="1">
    <location>
        <position position="222"/>
    </location>
</feature>
<evidence type="ECO:0000313" key="2">
    <source>
        <dbReference type="Proteomes" id="UP000739284"/>
    </source>
</evidence>
<protein>
    <submittedName>
        <fullName evidence="1">DUF4150 domain-containing protein</fullName>
    </submittedName>
</protein>
<accession>A0ABS6LH23</accession>
<keyword evidence="2" id="KW-1185">Reference proteome</keyword>
<gene>
    <name evidence="1" type="ORF">J1784_12545</name>
</gene>
<dbReference type="EMBL" id="JAFMOY010000126">
    <property type="protein sequence ID" value="MBU9845839.1"/>
    <property type="molecule type" value="Genomic_DNA"/>
</dbReference>
<comment type="caution">
    <text evidence="1">The sequence shown here is derived from an EMBL/GenBank/DDBJ whole genome shotgun (WGS) entry which is preliminary data.</text>
</comment>
<reference evidence="1 2" key="1">
    <citation type="submission" date="2021-03" db="EMBL/GenBank/DDBJ databases">
        <title>Five novel Rahnella species.</title>
        <authorList>
            <person name="Brady C."/>
            <person name="Asselin J."/>
            <person name="Beer S."/>
            <person name="Bruberg M.B."/>
            <person name="Crampton B."/>
            <person name="Venter S."/>
            <person name="Arnold D."/>
            <person name="Denman S."/>
        </authorList>
    </citation>
    <scope>NUCLEOTIDE SEQUENCE [LARGE SCALE GENOMIC DNA]</scope>
    <source>
        <strain evidence="1 2">FRB 231</strain>
    </source>
</reference>
<proteinExistence type="predicted"/>
<dbReference type="RefSeq" id="WP_217149510.1">
    <property type="nucleotide sequence ID" value="NZ_JAFMOY010000126.1"/>
</dbReference>
<dbReference type="Pfam" id="PF13665">
    <property type="entry name" value="Tox-PAAR-like"/>
    <property type="match status" value="1"/>
</dbReference>
<sequence length="222" mass="22682">MADKHIADGEAAFRAVSSVPDVCIVGIVPVPFDSFQTLVRKKQYASTVSARGYSVLNVGSVMAGSQSNLGSGVASGTSLSSGDCVILTGSPTVSVEGKPVARHGSQVGMNNMNYIGSLLTLVEPPLVSVENNVIPCNNPPVSSPALEQTKAKKEGMKSSLLGSVRSAVDVSDFLKPGDTYAAGLIDKLRLRKLEGAGSAAEFFDTANEIGAGALRGVLGVGG</sequence>
<evidence type="ECO:0000313" key="1">
    <source>
        <dbReference type="EMBL" id="MBU9845839.1"/>
    </source>
</evidence>
<organism evidence="1 2">
    <name type="scientific">Rahnella ecdela</name>
    <dbReference type="NCBI Taxonomy" id="2816250"/>
    <lineage>
        <taxon>Bacteria</taxon>
        <taxon>Pseudomonadati</taxon>
        <taxon>Pseudomonadota</taxon>
        <taxon>Gammaproteobacteria</taxon>
        <taxon>Enterobacterales</taxon>
        <taxon>Yersiniaceae</taxon>
        <taxon>Rahnella</taxon>
    </lineage>
</organism>
<name>A0ABS6LH23_9GAMM</name>